<evidence type="ECO:0000259" key="6">
    <source>
        <dbReference type="Pfam" id="PF17210"/>
    </source>
</evidence>
<dbReference type="SUPFAM" id="SSF69318">
    <property type="entry name" value="Integrin alpha N-terminal domain"/>
    <property type="match status" value="1"/>
</dbReference>
<dbReference type="Proteomes" id="UP000536179">
    <property type="component" value="Unassembled WGS sequence"/>
</dbReference>
<dbReference type="GO" id="GO:0051213">
    <property type="term" value="F:dioxygenase activity"/>
    <property type="evidence" value="ECO:0007669"/>
    <property type="project" value="UniProtKB-KW"/>
</dbReference>
<keyword evidence="7" id="KW-0560">Oxidoreductase</keyword>
<feature type="domain" description="SD-repeat containing protein B" evidence="6">
    <location>
        <begin position="280"/>
        <end position="374"/>
    </location>
</feature>
<feature type="domain" description="SD-repeat containing protein B" evidence="6">
    <location>
        <begin position="975"/>
        <end position="1063"/>
    </location>
</feature>
<dbReference type="Pfam" id="PF17210">
    <property type="entry name" value="SdrD_B"/>
    <property type="match status" value="9"/>
</dbReference>
<dbReference type="PANTHER" id="PTHR36108:SF13">
    <property type="entry name" value="COLOSSIN-B-RELATED"/>
    <property type="match status" value="1"/>
</dbReference>
<feature type="region of interest" description="Disordered" evidence="5">
    <location>
        <begin position="1696"/>
        <end position="1722"/>
    </location>
</feature>
<dbReference type="EMBL" id="JACHXU010000009">
    <property type="protein sequence ID" value="MBB3207210.1"/>
    <property type="molecule type" value="Genomic_DNA"/>
</dbReference>
<organism evidence="7 8">
    <name type="scientific">Aporhodopirellula rubra</name>
    <dbReference type="NCBI Taxonomy" id="980271"/>
    <lineage>
        <taxon>Bacteria</taxon>
        <taxon>Pseudomonadati</taxon>
        <taxon>Planctomycetota</taxon>
        <taxon>Planctomycetia</taxon>
        <taxon>Pirellulales</taxon>
        <taxon>Pirellulaceae</taxon>
        <taxon>Aporhodopirellula</taxon>
    </lineage>
</organism>
<feature type="domain" description="SD-repeat containing protein B" evidence="6">
    <location>
        <begin position="1086"/>
        <end position="1183"/>
    </location>
</feature>
<feature type="domain" description="SD-repeat containing protein B" evidence="6">
    <location>
        <begin position="400"/>
        <end position="487"/>
    </location>
</feature>
<dbReference type="PANTHER" id="PTHR36108">
    <property type="entry name" value="COLOSSIN-B-RELATED"/>
    <property type="match status" value="1"/>
</dbReference>
<evidence type="ECO:0000256" key="3">
    <source>
        <dbReference type="ARBA" id="ARBA00022525"/>
    </source>
</evidence>
<dbReference type="Gene3D" id="2.60.40.10">
    <property type="entry name" value="Immunoglobulins"/>
    <property type="match status" value="10"/>
</dbReference>
<sequence>MIWKHIENFCSGLGLASGKRSRMLDPAESCVRTRRGHLSNLIASSSSRTSVHSRHMRVESLEERRMMTADPIHIGVVYLETDYLEADVGSDSAGDRFIVSFTGGAPGTQLTELRIRTDKDGDGISVGDPIYDTEAGGRGKNGYHGFELVPGQTETVEVEVADGGQELILRPTDFQAGDRLIFTIDVDEVLRNLADLEQFNQRLDVITSGQEFQDSILEAVFEAPNYYEASADSIFLNDYGDPKTDFGLNLPPDESDDAESLPNRSAAAVASVTQTPRPASISGFVYRDDNDSGTKDAGEIGLGGILVRLEPIDTISPQATLTTTTKADGSYSFNDIMPGRYRIVEVDQPTDLDDGKDAAGTVSGQTVGSAINPGDEIVNVLLNGGDAGINYNFGELPLGSIGGFVYLAAPGEDCDGDHDDGDSTPLTGVEIRLIDESGKTIATTYTGADGGYRFQDLHAGIYSVVEITPEGLIDGGAHPGDIRTLASSVLVSIGSAVDGGRISHVQLPSGGYGESYNFCEAAPGSIAGQVYHDRDNDGVRDSGEEAIGNVSLDLVDSTGTVIATTQTNSQGQYLFDKLPPDTYTVVETQPAGYIDGKDSVGSIGGTRSGSLGNDNDSLVDIVLRQGLHGANYDFGERQVASISGRVHVDLDEDCELDPNEMTLAGVVIELKDSTGKTVATTQTDALGVYRFDNLLPGTYSVVEQQPAGYFEGGATAGSVGGLVNGTNRIENVTLGSGQDATDYDFCERPPAELSGVVYVDRDADCFRDTGEEGIEGVLIELIDPSGAVIATTTTNALGEYSFTNLRAGEYLVRETQPVGYFHGGQTAGSKGGNDSLEDRISAIPVGWGETLTNYNFCEVLPAEISGVVYVDRDNDCVRDSGEEGLAGVLIELVDDSGNVIATTTTDANGEYSFTNLRAGEYLVRETQPEGYFHGGQVAGSKGGNDSLADRISAIPVGWGETLTNYNFCEVLPSEISGVVYVDRDEDCFRDSGEEGLAGVLIELIDDSGTVIATTTTDAEGKYSFTNLRAGEYQIRETQPAGYFHGGQVAGSKGGDDSLADRISAIPIGWGETLTNYDFCELLPSEISGVVYVDNDGDCFQDPDEIGLGGVRIELYDEAGRFVSSTTTASDGSYSFGNLAKGVYTVRETQPEGYFHGGQVAGSGGGDDSVADVISQIALASGQSLTRYDFCELPPASISGKVWSNLDLDQEFDDNESPIPGVIIELRDESGNVIATTQTDANGCYEFTGLRPGRYQVKEYQPDGYFHGGQTIGTLGGRLLQFDLIGEIDVAGGDEGTEYNFPEVPPVTISGFVFQDGDALVLSEAPDPADLRDYRDGELTSDDTRLGGVTLELRDVFGVPIDPANDQLGGSSSNVIRVTTDENGYYEFVGLRPRIVYSVYQTQPSGFTDSLDTAGTTGGLAINLADFSDPSSLNTIISNLAEGGDPKFDAIFNIQVDPGQTSVSNNFSEIVIEEPPVVPPWSYETPSDPVNPLAPIETFDPVVPVEAYWQPYDITPPMLADDEWEVSWHLSVINGGFPRGQGAESAMMASSDGRLQIQQATYRGAQDAANRSVGKLPDVLLEVDLSKGRWQIMASGTQALSASTRSLSSQNDDQSIKLGHADATALTGDFDGDGVDEAVLFINGQWFVDLNGDGQWDAGDLWVRLGTELDRPVVGDWDGDGKDDVGIFGRRWQNDAKRIRQDPGLPDPANQRRRQLRREDLVHRDLTEEEKQQRLLMRGEDGEWLADAVDHVFQYGEQVDTPLAGDWNGDGIDQIGVFRSGQWMLDEDGDGRWTSKDRPKNFGMPGDEPIVGDFNGDGIDEIGVVRGDLWIIDTDGDHRITGNDKQIRVPRPAGDSQPIAGDFNGDDIDDPGYYQAAG</sequence>
<evidence type="ECO:0000256" key="1">
    <source>
        <dbReference type="ARBA" id="ARBA00004613"/>
    </source>
</evidence>
<comment type="subcellular location">
    <subcellularLocation>
        <location evidence="1">Secreted</location>
    </subcellularLocation>
</comment>
<feature type="domain" description="SD-repeat containing protein B" evidence="6">
    <location>
        <begin position="641"/>
        <end position="744"/>
    </location>
</feature>
<feature type="domain" description="SD-repeat containing protein B" evidence="6">
    <location>
        <begin position="753"/>
        <end position="838"/>
    </location>
</feature>
<feature type="domain" description="SD-repeat containing protein B" evidence="6">
    <location>
        <begin position="1196"/>
        <end position="1270"/>
    </location>
</feature>
<feature type="domain" description="SD-repeat containing protein B" evidence="6">
    <location>
        <begin position="863"/>
        <end position="952"/>
    </location>
</feature>
<name>A0A7W5DZ64_9BACT</name>
<dbReference type="InterPro" id="IPR028994">
    <property type="entry name" value="Integrin_alpha_N"/>
</dbReference>
<gene>
    <name evidence="7" type="ORF">FHS27_003029</name>
</gene>
<evidence type="ECO:0000313" key="7">
    <source>
        <dbReference type="EMBL" id="MBB3207210.1"/>
    </source>
</evidence>
<keyword evidence="4" id="KW-0732">Signal</keyword>
<feature type="domain" description="SD-repeat containing protein B" evidence="6">
    <location>
        <begin position="525"/>
        <end position="603"/>
    </location>
</feature>
<dbReference type="SUPFAM" id="SSF117074">
    <property type="entry name" value="Hypothetical protein PA1324"/>
    <property type="match status" value="10"/>
</dbReference>
<protein>
    <submittedName>
        <fullName evidence="7">Protocatechuate 3,4-dioxygenase beta subunit</fullName>
    </submittedName>
</protein>
<keyword evidence="3" id="KW-0964">Secreted</keyword>
<dbReference type="GO" id="GO:0005576">
    <property type="term" value="C:extracellular region"/>
    <property type="evidence" value="ECO:0007669"/>
    <property type="project" value="UniProtKB-SubCell"/>
</dbReference>
<evidence type="ECO:0000256" key="4">
    <source>
        <dbReference type="ARBA" id="ARBA00022729"/>
    </source>
</evidence>
<keyword evidence="8" id="KW-1185">Reference proteome</keyword>
<evidence type="ECO:0000313" key="8">
    <source>
        <dbReference type="Proteomes" id="UP000536179"/>
    </source>
</evidence>
<evidence type="ECO:0000256" key="5">
    <source>
        <dbReference type="SAM" id="MobiDB-lite"/>
    </source>
</evidence>
<proteinExistence type="inferred from homology"/>
<evidence type="ECO:0000256" key="2">
    <source>
        <dbReference type="ARBA" id="ARBA00007257"/>
    </source>
</evidence>
<keyword evidence="7" id="KW-0223">Dioxygenase</keyword>
<comment type="similarity">
    <text evidence="2">Belongs to the serine-aspartate repeat-containing protein (SDr) family.</text>
</comment>
<comment type="caution">
    <text evidence="7">The sequence shown here is derived from an EMBL/GenBank/DDBJ whole genome shotgun (WGS) entry which is preliminary data.</text>
</comment>
<reference evidence="7 8" key="1">
    <citation type="submission" date="2020-08" db="EMBL/GenBank/DDBJ databases">
        <title>Genomic Encyclopedia of Type Strains, Phase III (KMG-III): the genomes of soil and plant-associated and newly described type strains.</title>
        <authorList>
            <person name="Whitman W."/>
        </authorList>
    </citation>
    <scope>NUCLEOTIDE SEQUENCE [LARGE SCALE GENOMIC DNA]</scope>
    <source>
        <strain evidence="7 8">CECT 8075</strain>
    </source>
</reference>
<dbReference type="InterPro" id="IPR013783">
    <property type="entry name" value="Ig-like_fold"/>
</dbReference>
<accession>A0A7W5DZ64</accession>
<feature type="region of interest" description="Disordered" evidence="5">
    <location>
        <begin position="1840"/>
        <end position="1870"/>
    </location>
</feature>
<dbReference type="InterPro" id="IPR033764">
    <property type="entry name" value="Sdr_B"/>
</dbReference>